<dbReference type="Gene3D" id="3.40.630.30">
    <property type="match status" value="1"/>
</dbReference>
<dbReference type="RefSeq" id="WP_143163114.1">
    <property type="nucleotide sequence ID" value="NZ_BMLR01000001.1"/>
</dbReference>
<dbReference type="STRING" id="337701.SAMN05444398_101643"/>
<evidence type="ECO:0000313" key="4">
    <source>
        <dbReference type="EMBL" id="SHL11673.1"/>
    </source>
</evidence>
<gene>
    <name evidence="4" type="ORF">SAMN05444398_101643</name>
</gene>
<feature type="domain" description="N-acetyltransferase" evidence="3">
    <location>
        <begin position="1"/>
        <end position="158"/>
    </location>
</feature>
<dbReference type="InterPro" id="IPR000182">
    <property type="entry name" value="GNAT_dom"/>
</dbReference>
<dbReference type="InterPro" id="IPR016181">
    <property type="entry name" value="Acyl_CoA_acyltransferase"/>
</dbReference>
<sequence>MILRAASDADAQAIADIVNPVIRDTAITFNSQEKTAREVRSEIAERRAQGHGYLLAEEDGRVLGFASYKQFRGGPGYARTGEHSIMLPGGARGRGVGRVLMSALEDHARAGGMHSMIAGVSGENPGGVGFHERLGYTRVAVLPQVGWKFDRWMDLILLQKCL</sequence>
<evidence type="ECO:0000259" key="3">
    <source>
        <dbReference type="PROSITE" id="PS51186"/>
    </source>
</evidence>
<keyword evidence="2" id="KW-0012">Acyltransferase</keyword>
<evidence type="ECO:0000313" key="5">
    <source>
        <dbReference type="Proteomes" id="UP000183974"/>
    </source>
</evidence>
<keyword evidence="5" id="KW-1185">Reference proteome</keyword>
<evidence type="ECO:0000256" key="2">
    <source>
        <dbReference type="ARBA" id="ARBA00023315"/>
    </source>
</evidence>
<name>A0A1M6Y0P4_9RHOB</name>
<dbReference type="AlphaFoldDB" id="A0A1M6Y0P4"/>
<dbReference type="PROSITE" id="PS51186">
    <property type="entry name" value="GNAT"/>
    <property type="match status" value="1"/>
</dbReference>
<dbReference type="SUPFAM" id="SSF55729">
    <property type="entry name" value="Acyl-CoA N-acyltransferases (Nat)"/>
    <property type="match status" value="1"/>
</dbReference>
<accession>A0A1M6Y0P4</accession>
<keyword evidence="1 4" id="KW-0808">Transferase</keyword>
<protein>
    <submittedName>
        <fullName evidence="4">Phosphinothricin acetyltransferase</fullName>
    </submittedName>
</protein>
<reference evidence="4 5" key="1">
    <citation type="submission" date="2016-11" db="EMBL/GenBank/DDBJ databases">
        <authorList>
            <person name="Jaros S."/>
            <person name="Januszkiewicz K."/>
            <person name="Wedrychowicz H."/>
        </authorList>
    </citation>
    <scope>NUCLEOTIDE SEQUENCE [LARGE SCALE GENOMIC DNA]</scope>
    <source>
        <strain evidence="4 5">DSM 29589</strain>
    </source>
</reference>
<dbReference type="PANTHER" id="PTHR43072">
    <property type="entry name" value="N-ACETYLTRANSFERASE"/>
    <property type="match status" value="1"/>
</dbReference>
<dbReference type="PANTHER" id="PTHR43072:SF23">
    <property type="entry name" value="UPF0039 PROTEIN C11D3.02C"/>
    <property type="match status" value="1"/>
</dbReference>
<proteinExistence type="predicted"/>
<dbReference type="OrthoDB" id="5459937at2"/>
<dbReference type="GO" id="GO:0016747">
    <property type="term" value="F:acyltransferase activity, transferring groups other than amino-acyl groups"/>
    <property type="evidence" value="ECO:0007669"/>
    <property type="project" value="InterPro"/>
</dbReference>
<dbReference type="EMBL" id="FRBR01000001">
    <property type="protein sequence ID" value="SHL11673.1"/>
    <property type="molecule type" value="Genomic_DNA"/>
</dbReference>
<evidence type="ECO:0000256" key="1">
    <source>
        <dbReference type="ARBA" id="ARBA00022679"/>
    </source>
</evidence>
<organism evidence="4 5">
    <name type="scientific">Roseovarius pacificus</name>
    <dbReference type="NCBI Taxonomy" id="337701"/>
    <lineage>
        <taxon>Bacteria</taxon>
        <taxon>Pseudomonadati</taxon>
        <taxon>Pseudomonadota</taxon>
        <taxon>Alphaproteobacteria</taxon>
        <taxon>Rhodobacterales</taxon>
        <taxon>Roseobacteraceae</taxon>
        <taxon>Roseovarius</taxon>
    </lineage>
</organism>
<dbReference type="Pfam" id="PF00583">
    <property type="entry name" value="Acetyltransf_1"/>
    <property type="match status" value="1"/>
</dbReference>
<dbReference type="Proteomes" id="UP000183974">
    <property type="component" value="Unassembled WGS sequence"/>
</dbReference>